<dbReference type="Pfam" id="PF12697">
    <property type="entry name" value="Abhydrolase_6"/>
    <property type="match status" value="1"/>
</dbReference>
<evidence type="ECO:0000313" key="2">
    <source>
        <dbReference type="EMBL" id="KAF5382969.1"/>
    </source>
</evidence>
<accession>A0A8H5HGV7</accession>
<sequence length="445" mass="49825">MLTKDLCRLESMAPEVPPGIKPDLPTPIRKPLWHDDPAVLFSLSTHIIDAAPTRTCPEFEILHEVVIPTHARSQAADLDPKTRQKMAKENVAVMWGWRKDLEDERVAQGKITRYERSLWVCLNRYVRTNLAGKSKGITLLFTHAIGINKETWEPVLYRLLKSDAGRDIDEIWVWENFDTGDSALLNEGRLNQLGQLVLTLYASNTVLTLLEPQPIAAGSSSRVTVAEFEERTRQGFSDRRLLAVGHSFGGNLCARACLTYPRLFKAMILADPGIVYRDEPTLRPVLTFFAQGAFSRKNTWGSREEALPLLQKSPFFGSWHAQPLQMYVEHGLFSPPGSDGVILKMHPVWEALCYTNGLQRSGDMFDDVPKLDEKVYIKWVMPDVKKGGGLSGVKPSALLVKLRPGFTANVNIQGAGHMIPLEKPDEMAREIEDTIKVVFGSSAKL</sequence>
<dbReference type="AlphaFoldDB" id="A0A8H5HGV7"/>
<reference evidence="2 3" key="1">
    <citation type="journal article" date="2020" name="ISME J.">
        <title>Uncovering the hidden diversity of litter-decomposition mechanisms in mushroom-forming fungi.</title>
        <authorList>
            <person name="Floudas D."/>
            <person name="Bentzer J."/>
            <person name="Ahren D."/>
            <person name="Johansson T."/>
            <person name="Persson P."/>
            <person name="Tunlid A."/>
        </authorList>
    </citation>
    <scope>NUCLEOTIDE SEQUENCE [LARGE SCALE GENOMIC DNA]</scope>
    <source>
        <strain evidence="2 3">CBS 406.79</strain>
    </source>
</reference>
<protein>
    <recommendedName>
        <fullName evidence="1">AB hydrolase-1 domain-containing protein</fullName>
    </recommendedName>
</protein>
<gene>
    <name evidence="2" type="ORF">D9757_006366</name>
</gene>
<organism evidence="2 3">
    <name type="scientific">Collybiopsis confluens</name>
    <dbReference type="NCBI Taxonomy" id="2823264"/>
    <lineage>
        <taxon>Eukaryota</taxon>
        <taxon>Fungi</taxon>
        <taxon>Dikarya</taxon>
        <taxon>Basidiomycota</taxon>
        <taxon>Agaricomycotina</taxon>
        <taxon>Agaricomycetes</taxon>
        <taxon>Agaricomycetidae</taxon>
        <taxon>Agaricales</taxon>
        <taxon>Marasmiineae</taxon>
        <taxon>Omphalotaceae</taxon>
        <taxon>Collybiopsis</taxon>
    </lineage>
</organism>
<evidence type="ECO:0000259" key="1">
    <source>
        <dbReference type="Pfam" id="PF12697"/>
    </source>
</evidence>
<dbReference type="Proteomes" id="UP000518752">
    <property type="component" value="Unassembled WGS sequence"/>
</dbReference>
<evidence type="ECO:0000313" key="3">
    <source>
        <dbReference type="Proteomes" id="UP000518752"/>
    </source>
</evidence>
<dbReference type="SUPFAM" id="SSF53474">
    <property type="entry name" value="alpha/beta-Hydrolases"/>
    <property type="match status" value="1"/>
</dbReference>
<keyword evidence="3" id="KW-1185">Reference proteome</keyword>
<dbReference type="Gene3D" id="3.40.50.1820">
    <property type="entry name" value="alpha/beta hydrolase"/>
    <property type="match status" value="1"/>
</dbReference>
<dbReference type="EMBL" id="JAACJN010000049">
    <property type="protein sequence ID" value="KAF5382969.1"/>
    <property type="molecule type" value="Genomic_DNA"/>
</dbReference>
<dbReference type="InterPro" id="IPR000073">
    <property type="entry name" value="AB_hydrolase_1"/>
</dbReference>
<feature type="domain" description="AB hydrolase-1" evidence="1">
    <location>
        <begin position="223"/>
        <end position="429"/>
    </location>
</feature>
<name>A0A8H5HGV7_9AGAR</name>
<dbReference type="OrthoDB" id="94039at2759"/>
<dbReference type="InterPro" id="IPR029058">
    <property type="entry name" value="AB_hydrolase_fold"/>
</dbReference>
<comment type="caution">
    <text evidence="2">The sequence shown here is derived from an EMBL/GenBank/DDBJ whole genome shotgun (WGS) entry which is preliminary data.</text>
</comment>
<proteinExistence type="predicted"/>